<dbReference type="STRING" id="1480694.DC28_15430"/>
<dbReference type="Pfam" id="PF14329">
    <property type="entry name" value="DUF4386"/>
    <property type="match status" value="1"/>
</dbReference>
<reference evidence="2 3" key="1">
    <citation type="submission" date="2014-05" db="EMBL/GenBank/DDBJ databases">
        <title>De novo Genome Sequence of Spirocheata sp.</title>
        <authorList>
            <person name="Shivani Y."/>
            <person name="Subhash Y."/>
            <person name="Tushar L."/>
            <person name="Sasikala C."/>
            <person name="Ramana C.V."/>
        </authorList>
    </citation>
    <scope>NUCLEOTIDE SEQUENCE [LARGE SCALE GENOMIC DNA]</scope>
    <source>
        <strain evidence="2 3">JC230</strain>
    </source>
</reference>
<keyword evidence="3" id="KW-1185">Reference proteome</keyword>
<dbReference type="InterPro" id="IPR025495">
    <property type="entry name" value="DUF4386"/>
</dbReference>
<evidence type="ECO:0000313" key="2">
    <source>
        <dbReference type="EMBL" id="KGE70857.1"/>
    </source>
</evidence>
<evidence type="ECO:0008006" key="4">
    <source>
        <dbReference type="Google" id="ProtNLM"/>
    </source>
</evidence>
<feature type="transmembrane region" description="Helical" evidence="1">
    <location>
        <begin position="167"/>
        <end position="187"/>
    </location>
</feature>
<proteinExistence type="predicted"/>
<comment type="caution">
    <text evidence="2">The sequence shown here is derived from an EMBL/GenBank/DDBJ whole genome shotgun (WGS) entry which is preliminary data.</text>
</comment>
<keyword evidence="1" id="KW-0812">Transmembrane</keyword>
<organism evidence="2 3">
    <name type="scientific">Spirochaeta lutea</name>
    <dbReference type="NCBI Taxonomy" id="1480694"/>
    <lineage>
        <taxon>Bacteria</taxon>
        <taxon>Pseudomonadati</taxon>
        <taxon>Spirochaetota</taxon>
        <taxon>Spirochaetia</taxon>
        <taxon>Spirochaetales</taxon>
        <taxon>Spirochaetaceae</taxon>
        <taxon>Spirochaeta</taxon>
    </lineage>
</organism>
<sequence length="228" mass="24730">MTGVLYFLGTVFGVLSVGIGGEVLTSITSSKPMEGVDMLGLVAANSSQLTLAAFFTIMMGISLVAMTVFLYPVIRKDSQELATGMVIFRGSLEGTGYILSTIAILTFVILGNEHAAVGAGSTELPYIGNALYRVIDLMSPIHSLMFLIGATCLYVSFYRTKLIPRWLSIWGLIGVVPYFAYAFLHFFHLDTGFGIYLQMVLAPQELVMGAWLVIKGFNQEALQGLMAN</sequence>
<gene>
    <name evidence="2" type="ORF">DC28_15430</name>
</gene>
<dbReference type="RefSeq" id="WP_037550448.1">
    <property type="nucleotide sequence ID" value="NZ_JNUP01000072.1"/>
</dbReference>
<feature type="transmembrane region" description="Helical" evidence="1">
    <location>
        <begin position="130"/>
        <end position="155"/>
    </location>
</feature>
<evidence type="ECO:0000256" key="1">
    <source>
        <dbReference type="SAM" id="Phobius"/>
    </source>
</evidence>
<dbReference type="AlphaFoldDB" id="A0A098QWM4"/>
<keyword evidence="1" id="KW-0472">Membrane</keyword>
<keyword evidence="1" id="KW-1133">Transmembrane helix</keyword>
<feature type="transmembrane region" description="Helical" evidence="1">
    <location>
        <begin position="49"/>
        <end position="74"/>
    </location>
</feature>
<dbReference type="Proteomes" id="UP000029692">
    <property type="component" value="Unassembled WGS sequence"/>
</dbReference>
<feature type="transmembrane region" description="Helical" evidence="1">
    <location>
        <begin position="86"/>
        <end position="110"/>
    </location>
</feature>
<dbReference type="EMBL" id="JNUP01000072">
    <property type="protein sequence ID" value="KGE70857.1"/>
    <property type="molecule type" value="Genomic_DNA"/>
</dbReference>
<accession>A0A098QWM4</accession>
<feature type="transmembrane region" description="Helical" evidence="1">
    <location>
        <begin position="193"/>
        <end position="214"/>
    </location>
</feature>
<evidence type="ECO:0000313" key="3">
    <source>
        <dbReference type="Proteomes" id="UP000029692"/>
    </source>
</evidence>
<name>A0A098QWM4_9SPIO</name>
<protein>
    <recommendedName>
        <fullName evidence="4">DUF4386 domain-containing protein</fullName>
    </recommendedName>
</protein>